<evidence type="ECO:0000313" key="4">
    <source>
        <dbReference type="Proteomes" id="UP000215633"/>
    </source>
</evidence>
<dbReference type="PANTHER" id="PTHR42928">
    <property type="entry name" value="TRICARBOXYLATE-BINDING PROTEIN"/>
    <property type="match status" value="1"/>
</dbReference>
<dbReference type="SUPFAM" id="SSF53850">
    <property type="entry name" value="Periplasmic binding protein-like II"/>
    <property type="match status" value="1"/>
</dbReference>
<gene>
    <name evidence="3" type="ORF">CAL24_12115</name>
</gene>
<comment type="similarity">
    <text evidence="1">Belongs to the UPF0065 (bug) family.</text>
</comment>
<dbReference type="Gene3D" id="3.40.190.150">
    <property type="entry name" value="Bordetella uptake gene, domain 1"/>
    <property type="match status" value="1"/>
</dbReference>
<comment type="caution">
    <text evidence="3">The sequence shown here is derived from an EMBL/GenBank/DDBJ whole genome shotgun (WGS) entry which is preliminary data.</text>
</comment>
<dbReference type="PIRSF" id="PIRSF017082">
    <property type="entry name" value="YflP"/>
    <property type="match status" value="1"/>
</dbReference>
<dbReference type="Gene3D" id="3.40.190.10">
    <property type="entry name" value="Periplasmic binding protein-like II"/>
    <property type="match status" value="1"/>
</dbReference>
<evidence type="ECO:0000313" key="3">
    <source>
        <dbReference type="EMBL" id="OZI75933.1"/>
    </source>
</evidence>
<dbReference type="EMBL" id="NEVT01000006">
    <property type="protein sequence ID" value="OZI75933.1"/>
    <property type="molecule type" value="Genomic_DNA"/>
</dbReference>
<evidence type="ECO:0000256" key="2">
    <source>
        <dbReference type="SAM" id="SignalP"/>
    </source>
</evidence>
<feature type="signal peptide" evidence="2">
    <location>
        <begin position="1"/>
        <end position="24"/>
    </location>
</feature>
<dbReference type="CDD" id="cd07012">
    <property type="entry name" value="PBP2_Bug_TTT"/>
    <property type="match status" value="1"/>
</dbReference>
<sequence>MHRRSVLKALAGLPALCAHVPGRAAPAYPVRPVRVVVPFPVGNAVDIVARISAEVLGERYGQSFIVDNKPGAKGIIGIRYAGEQPADGYTLVGGGLGNVLPIATLRNLPIDIAATLLPIAQVAEFANVFIVRTDSPFRTIADVVDHMRGQPAGQLTVGAGDIGSSAHMAAMLFAQRTGLRITHVPYRSQNEIVVNLVGATLDVGISSVPASLPMLRGGRIRALAITSRQRSSQLPEVPTMEESGVADDYNVSSWLGLYGIHGMPEAVLDQLGADLPQALQSAAIHDRIRAAGLDVSVLGPREFAEVNRSEIARWSEFARQIGAVSDYS</sequence>
<organism evidence="3 4">
    <name type="scientific">Bordetella genomosp. 2</name>
    <dbReference type="NCBI Taxonomy" id="1983456"/>
    <lineage>
        <taxon>Bacteria</taxon>
        <taxon>Pseudomonadati</taxon>
        <taxon>Pseudomonadota</taxon>
        <taxon>Betaproteobacteria</taxon>
        <taxon>Burkholderiales</taxon>
        <taxon>Alcaligenaceae</taxon>
        <taxon>Bordetella</taxon>
    </lineage>
</organism>
<reference evidence="4" key="1">
    <citation type="submission" date="2017-05" db="EMBL/GenBank/DDBJ databases">
        <title>Complete and WGS of Bordetella genogroups.</title>
        <authorList>
            <person name="Spilker T."/>
            <person name="Lipuma J."/>
        </authorList>
    </citation>
    <scope>NUCLEOTIDE SEQUENCE [LARGE SCALE GENOMIC DNA]</scope>
    <source>
        <strain evidence="4">AU8256</strain>
    </source>
</reference>
<protein>
    <recommendedName>
        <fullName evidence="5">Tripartite tricarboxylate transporter substrate binding protein</fullName>
    </recommendedName>
</protein>
<dbReference type="AlphaFoldDB" id="A0A261VRR6"/>
<accession>A0A261VRR6</accession>
<keyword evidence="2" id="KW-0732">Signal</keyword>
<dbReference type="InterPro" id="IPR042100">
    <property type="entry name" value="Bug_dom1"/>
</dbReference>
<keyword evidence="4" id="KW-1185">Reference proteome</keyword>
<dbReference type="RefSeq" id="WP_094806839.1">
    <property type="nucleotide sequence ID" value="NZ_NEVT01000006.1"/>
</dbReference>
<dbReference type="Pfam" id="PF03401">
    <property type="entry name" value="TctC"/>
    <property type="match status" value="1"/>
</dbReference>
<proteinExistence type="inferred from homology"/>
<dbReference type="PANTHER" id="PTHR42928:SF5">
    <property type="entry name" value="BLR1237 PROTEIN"/>
    <property type="match status" value="1"/>
</dbReference>
<dbReference type="InterPro" id="IPR005064">
    <property type="entry name" value="BUG"/>
</dbReference>
<evidence type="ECO:0000256" key="1">
    <source>
        <dbReference type="ARBA" id="ARBA00006987"/>
    </source>
</evidence>
<evidence type="ECO:0008006" key="5">
    <source>
        <dbReference type="Google" id="ProtNLM"/>
    </source>
</evidence>
<feature type="chain" id="PRO_5012627795" description="Tripartite tricarboxylate transporter substrate binding protein" evidence="2">
    <location>
        <begin position="25"/>
        <end position="328"/>
    </location>
</feature>
<name>A0A261VRR6_9BORD</name>
<dbReference type="Proteomes" id="UP000215633">
    <property type="component" value="Unassembled WGS sequence"/>
</dbReference>